<reference evidence="1 2" key="1">
    <citation type="submission" date="2015-04" db="EMBL/GenBank/DDBJ databases">
        <authorList>
            <person name="Syromyatnikov M.Y."/>
            <person name="Popov V.N."/>
        </authorList>
    </citation>
    <scope>NUCLEOTIDE SEQUENCE [LARGE SCALE GENOMIC DNA]</scope>
</reference>
<organism evidence="1 2">
    <name type="scientific">Clunio marinus</name>
    <dbReference type="NCBI Taxonomy" id="568069"/>
    <lineage>
        <taxon>Eukaryota</taxon>
        <taxon>Metazoa</taxon>
        <taxon>Ecdysozoa</taxon>
        <taxon>Arthropoda</taxon>
        <taxon>Hexapoda</taxon>
        <taxon>Insecta</taxon>
        <taxon>Pterygota</taxon>
        <taxon>Neoptera</taxon>
        <taxon>Endopterygota</taxon>
        <taxon>Diptera</taxon>
        <taxon>Nematocera</taxon>
        <taxon>Chironomoidea</taxon>
        <taxon>Chironomidae</taxon>
        <taxon>Clunio</taxon>
    </lineage>
</organism>
<keyword evidence="2" id="KW-1185">Reference proteome</keyword>
<accession>A0A1J1HIA2</accession>
<dbReference type="EMBL" id="CVRI01000005">
    <property type="protein sequence ID" value="CRK87776.1"/>
    <property type="molecule type" value="Genomic_DNA"/>
</dbReference>
<evidence type="ECO:0000313" key="1">
    <source>
        <dbReference type="EMBL" id="CRK87776.1"/>
    </source>
</evidence>
<proteinExistence type="predicted"/>
<evidence type="ECO:0000313" key="2">
    <source>
        <dbReference type="Proteomes" id="UP000183832"/>
    </source>
</evidence>
<dbReference type="Proteomes" id="UP000183832">
    <property type="component" value="Unassembled WGS sequence"/>
</dbReference>
<gene>
    <name evidence="1" type="ORF">CLUMA_CG001593</name>
</gene>
<protein>
    <submittedName>
        <fullName evidence="1">CLUMA_CG001593, isoform A</fullName>
    </submittedName>
</protein>
<name>A0A1J1HIA2_9DIPT</name>
<sequence length="94" mass="10914">MSQSYSIKYMLPPCRKRNGLQRVPHRPIRKLNKRSSNNSCHFSERSSGHCQSYIETSFKPCLSKRNQSCNYSSKTLSNASCLLKIFSMNKEYLT</sequence>
<dbReference type="AlphaFoldDB" id="A0A1J1HIA2"/>